<dbReference type="EMBL" id="JAAWWB010000028">
    <property type="protein sequence ID" value="KAG6748910.1"/>
    <property type="molecule type" value="Genomic_DNA"/>
</dbReference>
<dbReference type="AlphaFoldDB" id="A0A8X8CC33"/>
<sequence>MNSTSSTESSSSGTPSSPLRKMRSFDDLYEITLSLDKYDRRRLAGRAVFNDLLIMLFIDPTKESNSTEYVIDSKVKMEGSMRALGLQGLRRIPFLRWRNRISSTGSAVTLVRLNGSKLLGGKGAAHSAAMIFIATLRTSMTVSAMNLEQLQRHVSE</sequence>
<accession>A0A8X8CC33</accession>
<dbReference type="OrthoDB" id="809514at2759"/>
<reference evidence="1" key="1">
    <citation type="journal article" date="2020" name="bioRxiv">
        <title>Hybrid origin of Populus tomentosa Carr. identified through genome sequencing and phylogenomic analysis.</title>
        <authorList>
            <person name="An X."/>
            <person name="Gao K."/>
            <person name="Chen Z."/>
            <person name="Li J."/>
            <person name="Yang X."/>
            <person name="Yang X."/>
            <person name="Zhou J."/>
            <person name="Guo T."/>
            <person name="Zhao T."/>
            <person name="Huang S."/>
            <person name="Miao D."/>
            <person name="Khan W.U."/>
            <person name="Rao P."/>
            <person name="Ye M."/>
            <person name="Lei B."/>
            <person name="Liao W."/>
            <person name="Wang J."/>
            <person name="Ji L."/>
            <person name="Li Y."/>
            <person name="Guo B."/>
            <person name="Mustafa N.S."/>
            <person name="Li S."/>
            <person name="Yun Q."/>
            <person name="Keller S.R."/>
            <person name="Mao J."/>
            <person name="Zhang R."/>
            <person name="Strauss S.H."/>
        </authorList>
    </citation>
    <scope>NUCLEOTIDE SEQUENCE</scope>
    <source>
        <strain evidence="1">GM15</strain>
        <tissue evidence="1">Leaf</tissue>
    </source>
</reference>
<proteinExistence type="predicted"/>
<organism evidence="1 2">
    <name type="scientific">Populus tomentosa</name>
    <name type="common">Chinese white poplar</name>
    <dbReference type="NCBI Taxonomy" id="118781"/>
    <lineage>
        <taxon>Eukaryota</taxon>
        <taxon>Viridiplantae</taxon>
        <taxon>Streptophyta</taxon>
        <taxon>Embryophyta</taxon>
        <taxon>Tracheophyta</taxon>
        <taxon>Spermatophyta</taxon>
        <taxon>Magnoliopsida</taxon>
        <taxon>eudicotyledons</taxon>
        <taxon>Gunneridae</taxon>
        <taxon>Pentapetalae</taxon>
        <taxon>rosids</taxon>
        <taxon>fabids</taxon>
        <taxon>Malpighiales</taxon>
        <taxon>Salicaceae</taxon>
        <taxon>Saliceae</taxon>
        <taxon>Populus</taxon>
    </lineage>
</organism>
<keyword evidence="2" id="KW-1185">Reference proteome</keyword>
<name>A0A8X8CC33_POPTO</name>
<dbReference type="Proteomes" id="UP000886885">
    <property type="component" value="Chromosome 14D"/>
</dbReference>
<evidence type="ECO:0000313" key="1">
    <source>
        <dbReference type="EMBL" id="KAG6748910.1"/>
    </source>
</evidence>
<protein>
    <submittedName>
        <fullName evidence="1">Uncharacterized protein</fullName>
    </submittedName>
</protein>
<evidence type="ECO:0000313" key="2">
    <source>
        <dbReference type="Proteomes" id="UP000886885"/>
    </source>
</evidence>
<comment type="caution">
    <text evidence="1">The sequence shown here is derived from an EMBL/GenBank/DDBJ whole genome shotgun (WGS) entry which is preliminary data.</text>
</comment>
<gene>
    <name evidence="1" type="ORF">POTOM_048848</name>
</gene>